<keyword evidence="13" id="KW-1185">Reference proteome</keyword>
<keyword evidence="4" id="KW-0645">Protease</keyword>
<feature type="coiled-coil region" evidence="8">
    <location>
        <begin position="1627"/>
        <end position="1654"/>
    </location>
</feature>
<dbReference type="InterPro" id="IPR018200">
    <property type="entry name" value="USP_CS"/>
</dbReference>
<dbReference type="EMBL" id="SPLM01000144">
    <property type="protein sequence ID" value="TMW57123.1"/>
    <property type="molecule type" value="Genomic_DNA"/>
</dbReference>
<dbReference type="InterPro" id="IPR038765">
    <property type="entry name" value="Papain-like_cys_pep_sf"/>
</dbReference>
<dbReference type="InterPro" id="IPR001394">
    <property type="entry name" value="Peptidase_C19_UCH"/>
</dbReference>
<evidence type="ECO:0000256" key="8">
    <source>
        <dbReference type="SAM" id="Coils"/>
    </source>
</evidence>
<keyword evidence="8" id="KW-0175">Coiled coil</keyword>
<dbReference type="GO" id="GO:0004843">
    <property type="term" value="F:cysteine-type deubiquitinase activity"/>
    <property type="evidence" value="ECO:0007669"/>
    <property type="project" value="UniProtKB-EC"/>
</dbReference>
<dbReference type="OrthoDB" id="191686at2759"/>
<dbReference type="PROSITE" id="PS00973">
    <property type="entry name" value="USP_2"/>
    <property type="match status" value="1"/>
</dbReference>
<evidence type="ECO:0000256" key="5">
    <source>
        <dbReference type="ARBA" id="ARBA00022786"/>
    </source>
</evidence>
<comment type="caution">
    <text evidence="12">The sequence shown here is derived from an EMBL/GenBank/DDBJ whole genome shotgun (WGS) entry which is preliminary data.</text>
</comment>
<dbReference type="SMART" id="SM00695">
    <property type="entry name" value="DUSP"/>
    <property type="match status" value="1"/>
</dbReference>
<feature type="region of interest" description="Disordered" evidence="9">
    <location>
        <begin position="1508"/>
        <end position="1531"/>
    </location>
</feature>
<organism evidence="12 13">
    <name type="scientific">Pythium oligandrum</name>
    <name type="common">Mycoparasitic fungus</name>
    <dbReference type="NCBI Taxonomy" id="41045"/>
    <lineage>
        <taxon>Eukaryota</taxon>
        <taxon>Sar</taxon>
        <taxon>Stramenopiles</taxon>
        <taxon>Oomycota</taxon>
        <taxon>Peronosporomycetes</taxon>
        <taxon>Pythiales</taxon>
        <taxon>Pythiaceae</taxon>
        <taxon>Pythium</taxon>
    </lineage>
</organism>
<dbReference type="PROSITE" id="PS51283">
    <property type="entry name" value="DUSP"/>
    <property type="match status" value="1"/>
</dbReference>
<feature type="region of interest" description="Disordered" evidence="9">
    <location>
        <begin position="692"/>
        <end position="744"/>
    </location>
</feature>
<feature type="region of interest" description="Disordered" evidence="9">
    <location>
        <begin position="52"/>
        <end position="80"/>
    </location>
</feature>
<evidence type="ECO:0000256" key="9">
    <source>
        <dbReference type="SAM" id="MobiDB-lite"/>
    </source>
</evidence>
<dbReference type="Pfam" id="PF06337">
    <property type="entry name" value="DUSP"/>
    <property type="match status" value="1"/>
</dbReference>
<dbReference type="PROSITE" id="PS50235">
    <property type="entry name" value="USP_3"/>
    <property type="match status" value="1"/>
</dbReference>
<dbReference type="GO" id="GO:0016579">
    <property type="term" value="P:protein deubiquitination"/>
    <property type="evidence" value="ECO:0007669"/>
    <property type="project" value="InterPro"/>
</dbReference>
<feature type="compositionally biased region" description="Polar residues" evidence="9">
    <location>
        <begin position="694"/>
        <end position="703"/>
    </location>
</feature>
<dbReference type="GO" id="GO:0006508">
    <property type="term" value="P:proteolysis"/>
    <property type="evidence" value="ECO:0007669"/>
    <property type="project" value="UniProtKB-KW"/>
</dbReference>
<feature type="compositionally biased region" description="Basic and acidic residues" evidence="9">
    <location>
        <begin position="1135"/>
        <end position="1148"/>
    </location>
</feature>
<keyword evidence="7" id="KW-0788">Thiol protease</keyword>
<dbReference type="Gene3D" id="1.10.238.10">
    <property type="entry name" value="EF-hand"/>
    <property type="match status" value="2"/>
</dbReference>
<feature type="compositionally biased region" description="Polar residues" evidence="9">
    <location>
        <begin position="1123"/>
        <end position="1134"/>
    </location>
</feature>
<dbReference type="SUPFAM" id="SSF143791">
    <property type="entry name" value="DUSP-like"/>
    <property type="match status" value="1"/>
</dbReference>
<evidence type="ECO:0000259" key="11">
    <source>
        <dbReference type="PROSITE" id="PS51283"/>
    </source>
</evidence>
<name>A0A8K1C643_PYTOL</name>
<comment type="catalytic activity">
    <reaction evidence="1">
        <text>Thiol-dependent hydrolysis of ester, thioester, amide, peptide and isopeptide bonds formed by the C-terminal Gly of ubiquitin (a 76-residue protein attached to proteins as an intracellular targeting signal).</text>
        <dbReference type="EC" id="3.4.19.12"/>
    </reaction>
</comment>
<dbReference type="InterPro" id="IPR006615">
    <property type="entry name" value="Pept_C19_DUSP"/>
</dbReference>
<dbReference type="PROSITE" id="PS00972">
    <property type="entry name" value="USP_1"/>
    <property type="match status" value="1"/>
</dbReference>
<dbReference type="InterPro" id="IPR050185">
    <property type="entry name" value="Ub_carboxyl-term_hydrolase"/>
</dbReference>
<accession>A0A8K1C643</accession>
<gene>
    <name evidence="12" type="ORF">Poli38472_003048</name>
</gene>
<evidence type="ECO:0000256" key="2">
    <source>
        <dbReference type="ARBA" id="ARBA00009085"/>
    </source>
</evidence>
<feature type="domain" description="DUSP" evidence="11">
    <location>
        <begin position="445"/>
        <end position="586"/>
    </location>
</feature>
<dbReference type="EC" id="3.4.19.12" evidence="3"/>
<sequence>MGNVVNMGYGTSSETGDALSGHDEYIQRLGADDLKRYTEGFRRVCRVENAGDAGASADDSVSTATTTVPSKAASKGRSSAKGGRSAAAVAVGSLPSVALNKKLFRSKIMSAFPLIPHSLSDRLFEVLDSDQRGELTVDKVLRGVALLKHGTKEEHMQLLFTVYDLDTTGLVSRDVLDRFMDVIYGRKKARHATTVSFLNGIFGERSTLTMDEFKEVVYEKDVHGDPLLVQWLYVLAKQIGRNDDKAIVELEKQYNPVAVRHQIADSTQFSTTEVSTLEKQFHRIFDTKGGTSNRIPSDQFIEVLERNEFPRGVLERACRRVLIPGMILFDEFCQFVSDFCRGREDARCQHLFTLFVDEEESSRISKQAVEDLVNICSKFLLQDDTEAENQTSLEQSVEEAHTTIQDVGYWDEQHFLLWARDSVIIRQLLHQMAFAACILFGIKPESGHLEKRIVMWHWKHATKQFEVGHSWNFIATKWWAQWCRFVGMNEKNGTPQGRLVMPRVPSEASVQKQSADSADTTSRQDTVNGVTRPGPIANWSLLKRSGSRRLKENMVIGRDFHLVPASVHATLVQWYSGGPDLPRSIVELANGVLQLELFPLVLRVARVDPANGGVIMSGEEVLLSSLSTVNSLLHATCKALLLTKHVDRARLWHFDENHPDRKYRLRDSHPKELLRMSQSSVFLLEVQDDDGSWPLSQMESGTSREGDSDENDDSVDVVDSPNSGVIRKRPRDSTSLSPVQRRTSELCSRGNLDALTGLGSTKSSAGDVVETAKASGGEDEGYATAKTLKRRFSRNAFTGSGLVGLDNLGNTCYMSSALQCLSHTRLLVDYFKNEEYLHDINLHNRDGTNGKLAIAFGELLRVLWTSEKKRFAPTEFKRVLARFNPQFSGADQHDAQELLACLLSALSEDLNRVVTKPYIEQPDSDGRSDSIVAEEWWLNHLKRELSVIVALFTGQYKSLLECSICHFESARFEPFTFLQLSLPESSFRSVVVTVIFNSGRVPMKYSARVRNDGTIQDVIDEVEKLIQKLDAVDQVLGKAVTPATEKGPSQVAIARVSSIHTIETILDARTSLNRIHERDHLTAFQLDPVPEDKSRSISFTEFTQPGVEMNGHHGVTQGKGSGTDLTGSPASSPAESDRQTTISDHEESSSPSVHRTGSRENLAGGPYPLGTSVYVRVEKTKEFLPARVIGGDTKNSTVDVAFPTGVRRYHITLPKVVERRRDEAFIFLVHRRIEQSVNSFTEVHMTRLFGAPLTLRVSMRFTTNYDLYMLVWRRLHRIFNWQVPPSPSEVSAYDGEEPPTEEDLRTDISRLALGSHLGLTKFGFCLRMVTSHGIGCSRCEWINGCLGCVILPSSTERISLAAEETIAIDWDVRTLKEEYDHIQASKLDVDESVQSNHRLDNMPLNIDRCLDIFTAKENIQEAYCGRCKTLRPATKTMDLWRLPPILVIQLKRFCYTQTSRRKLHHFVDFPLTGLRLDDFVAKEREPRRMHQSGLIYWQFLGGKLKSEPTMNGNGTHASSQQSDGARNASGSWLETPATATDRSDASLVYDLYAVVNHVGALGGGHYFAYVLSEDDGKWKCFNDHQCKDIDAKEVVSSTAYILFYRRRDMKDAGIEELFPPIRRNKGAKDEDEDVSEDQAKVEELVEQTKNATNNSGCTIS</sequence>
<reference evidence="12" key="1">
    <citation type="submission" date="2019-03" db="EMBL/GenBank/DDBJ databases">
        <title>Long read genome sequence of the mycoparasitic Pythium oligandrum ATCC 38472 isolated from sugarbeet rhizosphere.</title>
        <authorList>
            <person name="Gaulin E."/>
        </authorList>
    </citation>
    <scope>NUCLEOTIDE SEQUENCE</scope>
    <source>
        <strain evidence="12">ATCC 38472_TT</strain>
    </source>
</reference>
<dbReference type="InterPro" id="IPR035927">
    <property type="entry name" value="DUSP-like_sf"/>
</dbReference>
<comment type="similarity">
    <text evidence="2">Belongs to the peptidase C19 family.</text>
</comment>
<dbReference type="InterPro" id="IPR028889">
    <property type="entry name" value="USP"/>
</dbReference>
<dbReference type="Proteomes" id="UP000794436">
    <property type="component" value="Unassembled WGS sequence"/>
</dbReference>
<dbReference type="SUPFAM" id="SSF47473">
    <property type="entry name" value="EF-hand"/>
    <property type="match status" value="2"/>
</dbReference>
<feature type="compositionally biased region" description="Acidic residues" evidence="9">
    <location>
        <begin position="707"/>
        <end position="716"/>
    </location>
</feature>
<evidence type="ECO:0000256" key="4">
    <source>
        <dbReference type="ARBA" id="ARBA00022670"/>
    </source>
</evidence>
<feature type="domain" description="USP" evidence="10">
    <location>
        <begin position="803"/>
        <end position="1607"/>
    </location>
</feature>
<evidence type="ECO:0000313" key="12">
    <source>
        <dbReference type="EMBL" id="TMW57123.1"/>
    </source>
</evidence>
<keyword evidence="6" id="KW-0378">Hydrolase</keyword>
<evidence type="ECO:0000256" key="3">
    <source>
        <dbReference type="ARBA" id="ARBA00012759"/>
    </source>
</evidence>
<dbReference type="SUPFAM" id="SSF54001">
    <property type="entry name" value="Cysteine proteinases"/>
    <property type="match status" value="1"/>
</dbReference>
<evidence type="ECO:0000256" key="1">
    <source>
        <dbReference type="ARBA" id="ARBA00000707"/>
    </source>
</evidence>
<dbReference type="Gene3D" id="3.30.2230.10">
    <property type="entry name" value="DUSP-like"/>
    <property type="match status" value="1"/>
</dbReference>
<evidence type="ECO:0000256" key="7">
    <source>
        <dbReference type="ARBA" id="ARBA00022807"/>
    </source>
</evidence>
<feature type="region of interest" description="Disordered" evidence="9">
    <location>
        <begin position="1103"/>
        <end position="1165"/>
    </location>
</feature>
<dbReference type="PANTHER" id="PTHR21646:SF24">
    <property type="entry name" value="UBIQUITIN CARBOXYL-TERMINAL HYDROLASE"/>
    <property type="match status" value="1"/>
</dbReference>
<feature type="region of interest" description="Disordered" evidence="9">
    <location>
        <begin position="510"/>
        <end position="529"/>
    </location>
</feature>
<dbReference type="Pfam" id="PF00443">
    <property type="entry name" value="UCH"/>
    <property type="match status" value="1"/>
</dbReference>
<evidence type="ECO:0000259" key="10">
    <source>
        <dbReference type="PROSITE" id="PS50235"/>
    </source>
</evidence>
<keyword evidence="5" id="KW-0833">Ubl conjugation pathway</keyword>
<protein>
    <recommendedName>
        <fullName evidence="3">ubiquitinyl hydrolase 1</fullName>
        <ecNumber evidence="3">3.4.19.12</ecNumber>
    </recommendedName>
</protein>
<evidence type="ECO:0000313" key="13">
    <source>
        <dbReference type="Proteomes" id="UP000794436"/>
    </source>
</evidence>
<proteinExistence type="inferred from homology"/>
<dbReference type="PANTHER" id="PTHR21646">
    <property type="entry name" value="UBIQUITIN CARBOXYL-TERMINAL HYDROLASE"/>
    <property type="match status" value="1"/>
</dbReference>
<dbReference type="Gene3D" id="3.90.70.10">
    <property type="entry name" value="Cysteine proteinases"/>
    <property type="match status" value="2"/>
</dbReference>
<dbReference type="InterPro" id="IPR011992">
    <property type="entry name" value="EF-hand-dom_pair"/>
</dbReference>
<evidence type="ECO:0000256" key="6">
    <source>
        <dbReference type="ARBA" id="ARBA00022801"/>
    </source>
</evidence>